<dbReference type="Gene3D" id="2.10.90.10">
    <property type="entry name" value="Cystine-knot cytokines"/>
    <property type="match status" value="1"/>
</dbReference>
<dbReference type="InterPro" id="IPR010345">
    <property type="entry name" value="IL-17_fam"/>
</dbReference>
<evidence type="ECO:0000256" key="6">
    <source>
        <dbReference type="SAM" id="SignalP"/>
    </source>
</evidence>
<dbReference type="InterPro" id="IPR029034">
    <property type="entry name" value="Cystine-knot_cytokine"/>
</dbReference>
<protein>
    <submittedName>
        <fullName evidence="7">Uncharacterized protein</fullName>
    </submittedName>
</protein>
<evidence type="ECO:0000313" key="7">
    <source>
        <dbReference type="EMBL" id="GCC30814.1"/>
    </source>
</evidence>
<comment type="subcellular location">
    <subcellularLocation>
        <location evidence="1">Secreted</location>
    </subcellularLocation>
</comment>
<keyword evidence="5 6" id="KW-0732">Signal</keyword>
<dbReference type="SUPFAM" id="SSF57501">
    <property type="entry name" value="Cystine-knot cytokines"/>
    <property type="match status" value="1"/>
</dbReference>
<dbReference type="AlphaFoldDB" id="A0A401SK95"/>
<keyword evidence="3" id="KW-0202">Cytokine</keyword>
<comment type="similarity">
    <text evidence="2">Belongs to the IL-17 family.</text>
</comment>
<sequence>MCLRSLMVLIAFIAIIDANEHMGLPTNCRDEIPLHLLKKRISITHPSSILTVLERHDQKINHSCPAWSPELLASSHIEDRSFSPWSYRINEDPKRIPATIPEAVCLCRGCISFSKMKHTLDYISVPVTTTMQVYYHTSCGGHKFQYETKWIEIAVACTCIAPKMGLTYS</sequence>
<dbReference type="GO" id="GO:0005125">
    <property type="term" value="F:cytokine activity"/>
    <property type="evidence" value="ECO:0007669"/>
    <property type="project" value="UniProtKB-KW"/>
</dbReference>
<dbReference type="EMBL" id="BEZZ01000326">
    <property type="protein sequence ID" value="GCC30814.1"/>
    <property type="molecule type" value="Genomic_DNA"/>
</dbReference>
<evidence type="ECO:0000256" key="2">
    <source>
        <dbReference type="ARBA" id="ARBA00007236"/>
    </source>
</evidence>
<dbReference type="PRINTS" id="PR01932">
    <property type="entry name" value="INTRLEUKIN17"/>
</dbReference>
<evidence type="ECO:0000256" key="5">
    <source>
        <dbReference type="ARBA" id="ARBA00022729"/>
    </source>
</evidence>
<keyword evidence="4" id="KW-0964">Secreted</keyword>
<accession>A0A401SK95</accession>
<evidence type="ECO:0000256" key="1">
    <source>
        <dbReference type="ARBA" id="ARBA00004613"/>
    </source>
</evidence>
<evidence type="ECO:0000313" key="8">
    <source>
        <dbReference type="Proteomes" id="UP000287033"/>
    </source>
</evidence>
<dbReference type="GO" id="GO:0006954">
    <property type="term" value="P:inflammatory response"/>
    <property type="evidence" value="ECO:0007669"/>
    <property type="project" value="InterPro"/>
</dbReference>
<proteinExistence type="inferred from homology"/>
<evidence type="ECO:0000256" key="3">
    <source>
        <dbReference type="ARBA" id="ARBA00022514"/>
    </source>
</evidence>
<evidence type="ECO:0000256" key="4">
    <source>
        <dbReference type="ARBA" id="ARBA00022525"/>
    </source>
</evidence>
<dbReference type="Proteomes" id="UP000287033">
    <property type="component" value="Unassembled WGS sequence"/>
</dbReference>
<name>A0A401SK95_CHIPU</name>
<dbReference type="GO" id="GO:0005615">
    <property type="term" value="C:extracellular space"/>
    <property type="evidence" value="ECO:0007669"/>
    <property type="project" value="UniProtKB-KW"/>
</dbReference>
<keyword evidence="8" id="KW-1185">Reference proteome</keyword>
<dbReference type="STRING" id="137246.A0A401SK95"/>
<organism evidence="7 8">
    <name type="scientific">Chiloscyllium punctatum</name>
    <name type="common">Brownbanded bambooshark</name>
    <name type="synonym">Hemiscyllium punctatum</name>
    <dbReference type="NCBI Taxonomy" id="137246"/>
    <lineage>
        <taxon>Eukaryota</taxon>
        <taxon>Metazoa</taxon>
        <taxon>Chordata</taxon>
        <taxon>Craniata</taxon>
        <taxon>Vertebrata</taxon>
        <taxon>Chondrichthyes</taxon>
        <taxon>Elasmobranchii</taxon>
        <taxon>Galeomorphii</taxon>
        <taxon>Galeoidea</taxon>
        <taxon>Orectolobiformes</taxon>
        <taxon>Hemiscylliidae</taxon>
        <taxon>Chiloscyllium</taxon>
    </lineage>
</organism>
<reference evidence="7 8" key="1">
    <citation type="journal article" date="2018" name="Nat. Ecol. Evol.">
        <title>Shark genomes provide insights into elasmobranch evolution and the origin of vertebrates.</title>
        <authorList>
            <person name="Hara Y"/>
            <person name="Yamaguchi K"/>
            <person name="Onimaru K"/>
            <person name="Kadota M"/>
            <person name="Koyanagi M"/>
            <person name="Keeley SD"/>
            <person name="Tatsumi K"/>
            <person name="Tanaka K"/>
            <person name="Motone F"/>
            <person name="Kageyama Y"/>
            <person name="Nozu R"/>
            <person name="Adachi N"/>
            <person name="Nishimura O"/>
            <person name="Nakagawa R"/>
            <person name="Tanegashima C"/>
            <person name="Kiyatake I"/>
            <person name="Matsumoto R"/>
            <person name="Murakumo K"/>
            <person name="Nishida K"/>
            <person name="Terakita A"/>
            <person name="Kuratani S"/>
            <person name="Sato K"/>
            <person name="Hyodo S Kuraku.S."/>
        </authorList>
    </citation>
    <scope>NUCLEOTIDE SEQUENCE [LARGE SCALE GENOMIC DNA]</scope>
</reference>
<dbReference type="Pfam" id="PF06083">
    <property type="entry name" value="IL17"/>
    <property type="match status" value="1"/>
</dbReference>
<dbReference type="OrthoDB" id="9858224at2759"/>
<comment type="caution">
    <text evidence="7">The sequence shown here is derived from an EMBL/GenBank/DDBJ whole genome shotgun (WGS) entry which is preliminary data.</text>
</comment>
<dbReference type="InterPro" id="IPR020440">
    <property type="entry name" value="IL-17_chr"/>
</dbReference>
<dbReference type="OMA" id="GNTHEDC"/>
<feature type="chain" id="PRO_5019344978" evidence="6">
    <location>
        <begin position="19"/>
        <end position="169"/>
    </location>
</feature>
<gene>
    <name evidence="7" type="ORF">chiPu_0009268</name>
</gene>
<feature type="signal peptide" evidence="6">
    <location>
        <begin position="1"/>
        <end position="18"/>
    </location>
</feature>